<evidence type="ECO:0000313" key="6">
    <source>
        <dbReference type="Proteomes" id="UP001432161"/>
    </source>
</evidence>
<evidence type="ECO:0000256" key="1">
    <source>
        <dbReference type="ARBA" id="ARBA00023002"/>
    </source>
</evidence>
<feature type="region of interest" description="Disordered" evidence="2">
    <location>
        <begin position="1"/>
        <end position="40"/>
    </location>
</feature>
<evidence type="ECO:0000313" key="5">
    <source>
        <dbReference type="EMBL" id="WUR41565.1"/>
    </source>
</evidence>
<keyword evidence="3" id="KW-0812">Transmembrane</keyword>
<gene>
    <name evidence="5" type="ORF">OHN36_32660</name>
</gene>
<feature type="transmembrane region" description="Helical" evidence="3">
    <location>
        <begin position="46"/>
        <end position="68"/>
    </location>
</feature>
<dbReference type="Gene3D" id="3.40.50.720">
    <property type="entry name" value="NAD(P)-binding Rossmann-like Domain"/>
    <property type="match status" value="1"/>
</dbReference>
<keyword evidence="1" id="KW-0560">Oxidoreductase</keyword>
<proteinExistence type="predicted"/>
<feature type="domain" description="Pyrroline-5-carboxylate reductase catalytic N-terminal" evidence="4">
    <location>
        <begin position="47"/>
        <end position="135"/>
    </location>
</feature>
<reference evidence="5" key="1">
    <citation type="submission" date="2022-10" db="EMBL/GenBank/DDBJ databases">
        <title>The complete genomes of actinobacterial strains from the NBC collection.</title>
        <authorList>
            <person name="Joergensen T.S."/>
            <person name="Alvarez Arevalo M."/>
            <person name="Sterndorff E.B."/>
            <person name="Faurdal D."/>
            <person name="Vuksanovic O."/>
            <person name="Mourched A.-S."/>
            <person name="Charusanti P."/>
            <person name="Shaw S."/>
            <person name="Blin K."/>
            <person name="Weber T."/>
        </authorList>
    </citation>
    <scope>NUCLEOTIDE SEQUENCE</scope>
    <source>
        <strain evidence="5">NBC_00489</strain>
    </source>
</reference>
<dbReference type="InterPro" id="IPR028939">
    <property type="entry name" value="P5C_Rdtase_cat_N"/>
</dbReference>
<keyword evidence="6" id="KW-1185">Reference proteome</keyword>
<dbReference type="Pfam" id="PF03807">
    <property type="entry name" value="F420_oxidored"/>
    <property type="match status" value="1"/>
</dbReference>
<keyword evidence="3" id="KW-1133">Transmembrane helix</keyword>
<dbReference type="Proteomes" id="UP001432161">
    <property type="component" value="Chromosome"/>
</dbReference>
<dbReference type="InterPro" id="IPR036291">
    <property type="entry name" value="NAD(P)-bd_dom_sf"/>
</dbReference>
<accession>A0ABZ1VDU9</accession>
<name>A0ABZ1VDU9_9ACTN</name>
<sequence>MDATSVFCDTKRRRPPFGGAEAVRLRHHPSSAPRRRKRRERVMPRTLGLIGSGLIGTSLARLAVAAGMEVVLSNSRGPESLAELVGTLGSGARAAVPEEAAEAGDLVVVTIPLRGYGRLPVAALRGRTVLDTMNYYPQRDGRIAELDAGRLTTSELVQRHLAGASVVKVFNNIGSHQLLSLARPAGAADRSALPLAGDEEPARREAARLLDVLGYDAVDMGPLAESWRSEPGTPVYTRPYLGETPPGLTAEEYFPWFLRNPGRPVPASLVRELTETAVRGPAGGVLPAGAAR</sequence>
<protein>
    <submittedName>
        <fullName evidence="5">NAD(P)-binding domain-containing protein</fullName>
    </submittedName>
</protein>
<dbReference type="PANTHER" id="PTHR14239">
    <property type="entry name" value="DUDULIN-RELATED"/>
    <property type="match status" value="1"/>
</dbReference>
<keyword evidence="3" id="KW-0472">Membrane</keyword>
<dbReference type="SUPFAM" id="SSF51735">
    <property type="entry name" value="NAD(P)-binding Rossmann-fold domains"/>
    <property type="match status" value="1"/>
</dbReference>
<dbReference type="EMBL" id="CP108330">
    <property type="protein sequence ID" value="WUR41565.1"/>
    <property type="molecule type" value="Genomic_DNA"/>
</dbReference>
<evidence type="ECO:0000256" key="3">
    <source>
        <dbReference type="SAM" id="Phobius"/>
    </source>
</evidence>
<organism evidence="5 6">
    <name type="scientific">Streptomyces griseoaurantiacus</name>
    <dbReference type="NCBI Taxonomy" id="68213"/>
    <lineage>
        <taxon>Bacteria</taxon>
        <taxon>Bacillati</taxon>
        <taxon>Actinomycetota</taxon>
        <taxon>Actinomycetes</taxon>
        <taxon>Kitasatosporales</taxon>
        <taxon>Streptomycetaceae</taxon>
        <taxon>Streptomyces</taxon>
        <taxon>Streptomyces aurantiacus group</taxon>
    </lineage>
</organism>
<feature type="compositionally biased region" description="Basic residues" evidence="2">
    <location>
        <begin position="25"/>
        <end position="40"/>
    </location>
</feature>
<evidence type="ECO:0000259" key="4">
    <source>
        <dbReference type="Pfam" id="PF03807"/>
    </source>
</evidence>
<evidence type="ECO:0000256" key="2">
    <source>
        <dbReference type="SAM" id="MobiDB-lite"/>
    </source>
</evidence>
<dbReference type="InterPro" id="IPR051267">
    <property type="entry name" value="STEAP_metalloreductase"/>
</dbReference>